<organism evidence="9 10">
    <name type="scientific">Zasmidium cellare</name>
    <name type="common">Wine cellar mold</name>
    <name type="synonym">Racodium cellare</name>
    <dbReference type="NCBI Taxonomy" id="395010"/>
    <lineage>
        <taxon>Eukaryota</taxon>
        <taxon>Fungi</taxon>
        <taxon>Dikarya</taxon>
        <taxon>Ascomycota</taxon>
        <taxon>Pezizomycotina</taxon>
        <taxon>Dothideomycetes</taxon>
        <taxon>Dothideomycetidae</taxon>
        <taxon>Mycosphaerellales</taxon>
        <taxon>Mycosphaerellaceae</taxon>
        <taxon>Zasmidium</taxon>
    </lineage>
</organism>
<gene>
    <name evidence="9" type="ORF">PRZ48_011261</name>
</gene>
<evidence type="ECO:0000313" key="10">
    <source>
        <dbReference type="Proteomes" id="UP001305779"/>
    </source>
</evidence>
<keyword evidence="5 7" id="KW-1133">Transmembrane helix</keyword>
<evidence type="ECO:0000256" key="6">
    <source>
        <dbReference type="ARBA" id="ARBA00023136"/>
    </source>
</evidence>
<feature type="transmembrane region" description="Helical" evidence="7">
    <location>
        <begin position="50"/>
        <end position="70"/>
    </location>
</feature>
<sequence>MPAFLVFGYNQSATGGILAYPSFVHAFPEIDTTDVTGKKKVHKATIQGTVVAMYNIGCLIGALAAVPLGNRMGRRRALAISCIIGLIGHALQASSFSLGQLIAGRIVAGIGLGGMNALVPVWQSESVKPKSRGKNVVVVTLFITIGQGQHYSLNHLFGTVSGM</sequence>
<evidence type="ECO:0000256" key="2">
    <source>
        <dbReference type="ARBA" id="ARBA00010992"/>
    </source>
</evidence>
<reference evidence="9 10" key="1">
    <citation type="journal article" date="2023" name="G3 (Bethesda)">
        <title>A chromosome-level genome assembly of Zasmidium syzygii isolated from banana leaves.</title>
        <authorList>
            <person name="van Westerhoven A.C."/>
            <person name="Mehrabi R."/>
            <person name="Talebi R."/>
            <person name="Steentjes M.B.F."/>
            <person name="Corcolon B."/>
            <person name="Chong P.A."/>
            <person name="Kema G.H.J."/>
            <person name="Seidl M.F."/>
        </authorList>
    </citation>
    <scope>NUCLEOTIDE SEQUENCE [LARGE SCALE GENOMIC DNA]</scope>
    <source>
        <strain evidence="9 10">P124</strain>
    </source>
</reference>
<accession>A0ABR0EAV6</accession>
<dbReference type="PRINTS" id="PR00171">
    <property type="entry name" value="SUGRTRNSPORT"/>
</dbReference>
<dbReference type="EMBL" id="JAXOVC010000008">
    <property type="protein sequence ID" value="KAK4498602.1"/>
    <property type="molecule type" value="Genomic_DNA"/>
</dbReference>
<protein>
    <recommendedName>
        <fullName evidence="8">Major facilitator superfamily (MFS) profile domain-containing protein</fullName>
    </recommendedName>
</protein>
<dbReference type="PROSITE" id="PS50850">
    <property type="entry name" value="MFS"/>
    <property type="match status" value="1"/>
</dbReference>
<evidence type="ECO:0000256" key="1">
    <source>
        <dbReference type="ARBA" id="ARBA00004141"/>
    </source>
</evidence>
<evidence type="ECO:0000256" key="5">
    <source>
        <dbReference type="ARBA" id="ARBA00022989"/>
    </source>
</evidence>
<dbReference type="SUPFAM" id="SSF103473">
    <property type="entry name" value="MFS general substrate transporter"/>
    <property type="match status" value="1"/>
</dbReference>
<comment type="subcellular location">
    <subcellularLocation>
        <location evidence="1">Membrane</location>
        <topology evidence="1">Multi-pass membrane protein</topology>
    </subcellularLocation>
</comment>
<dbReference type="Gene3D" id="1.20.1250.20">
    <property type="entry name" value="MFS general substrate transporter like domains"/>
    <property type="match status" value="1"/>
</dbReference>
<dbReference type="Pfam" id="PF00083">
    <property type="entry name" value="Sugar_tr"/>
    <property type="match status" value="1"/>
</dbReference>
<feature type="transmembrane region" description="Helical" evidence="7">
    <location>
        <begin position="77"/>
        <end position="96"/>
    </location>
</feature>
<dbReference type="PANTHER" id="PTHR48022:SF45">
    <property type="entry name" value="MAJOR FACILITATOR SUPERFAMILY (MFS) PROFILE DOMAIN-CONTAINING PROTEIN-RELATED"/>
    <property type="match status" value="1"/>
</dbReference>
<name>A0ABR0EAV6_ZASCE</name>
<keyword evidence="6 7" id="KW-0472">Membrane</keyword>
<keyword evidence="4 7" id="KW-0812">Transmembrane</keyword>
<keyword evidence="10" id="KW-1185">Reference proteome</keyword>
<evidence type="ECO:0000256" key="4">
    <source>
        <dbReference type="ARBA" id="ARBA00022692"/>
    </source>
</evidence>
<dbReference type="InterPro" id="IPR050360">
    <property type="entry name" value="MFS_Sugar_Transporters"/>
</dbReference>
<dbReference type="InterPro" id="IPR003663">
    <property type="entry name" value="Sugar/inositol_transpt"/>
</dbReference>
<evidence type="ECO:0000313" key="9">
    <source>
        <dbReference type="EMBL" id="KAK4498602.1"/>
    </source>
</evidence>
<evidence type="ECO:0000256" key="7">
    <source>
        <dbReference type="SAM" id="Phobius"/>
    </source>
</evidence>
<comment type="caution">
    <text evidence="9">The sequence shown here is derived from an EMBL/GenBank/DDBJ whole genome shotgun (WGS) entry which is preliminary data.</text>
</comment>
<dbReference type="InterPro" id="IPR020846">
    <property type="entry name" value="MFS_dom"/>
</dbReference>
<proteinExistence type="inferred from homology"/>
<dbReference type="InterPro" id="IPR005828">
    <property type="entry name" value="MFS_sugar_transport-like"/>
</dbReference>
<feature type="transmembrane region" description="Helical" evidence="7">
    <location>
        <begin position="102"/>
        <end position="122"/>
    </location>
</feature>
<dbReference type="InterPro" id="IPR036259">
    <property type="entry name" value="MFS_trans_sf"/>
</dbReference>
<keyword evidence="3" id="KW-0813">Transport</keyword>
<comment type="similarity">
    <text evidence="2">Belongs to the major facilitator superfamily. Sugar transporter (TC 2.A.1.1) family.</text>
</comment>
<dbReference type="PANTHER" id="PTHR48022">
    <property type="entry name" value="PLASTIDIC GLUCOSE TRANSPORTER 4"/>
    <property type="match status" value="1"/>
</dbReference>
<evidence type="ECO:0000256" key="3">
    <source>
        <dbReference type="ARBA" id="ARBA00022448"/>
    </source>
</evidence>
<evidence type="ECO:0000259" key="8">
    <source>
        <dbReference type="PROSITE" id="PS50850"/>
    </source>
</evidence>
<dbReference type="Proteomes" id="UP001305779">
    <property type="component" value="Unassembled WGS sequence"/>
</dbReference>
<feature type="domain" description="Major facilitator superfamily (MFS) profile" evidence="8">
    <location>
        <begin position="1"/>
        <end position="163"/>
    </location>
</feature>